<dbReference type="SUPFAM" id="SSF53098">
    <property type="entry name" value="Ribonuclease H-like"/>
    <property type="match status" value="1"/>
</dbReference>
<dbReference type="GO" id="GO:0003676">
    <property type="term" value="F:nucleic acid binding"/>
    <property type="evidence" value="ECO:0007669"/>
    <property type="project" value="InterPro"/>
</dbReference>
<dbReference type="InterPro" id="IPR012337">
    <property type="entry name" value="RNaseH-like_sf"/>
</dbReference>
<feature type="domain" description="Integrase catalytic" evidence="1">
    <location>
        <begin position="1"/>
        <end position="151"/>
    </location>
</feature>
<evidence type="ECO:0000259" key="1">
    <source>
        <dbReference type="PROSITE" id="PS50994"/>
    </source>
</evidence>
<dbReference type="AlphaFoldDB" id="A0A444U6Z2"/>
<dbReference type="EMBL" id="SCEB01215163">
    <property type="protein sequence ID" value="RXM30972.1"/>
    <property type="molecule type" value="Genomic_DNA"/>
</dbReference>
<gene>
    <name evidence="2" type="ORF">EOD39_7373</name>
</gene>
<keyword evidence="3" id="KW-1185">Reference proteome</keyword>
<evidence type="ECO:0000313" key="2">
    <source>
        <dbReference type="EMBL" id="RXM30972.1"/>
    </source>
</evidence>
<protein>
    <recommendedName>
        <fullName evidence="1">Integrase catalytic domain-containing protein</fullName>
    </recommendedName>
</protein>
<proteinExistence type="predicted"/>
<reference evidence="2 3" key="1">
    <citation type="submission" date="2019-01" db="EMBL/GenBank/DDBJ databases">
        <title>Draft Genome and Complete Hox-Cluster Characterization of the Sterlet Sturgeon (Acipenser ruthenus).</title>
        <authorList>
            <person name="Wei Q."/>
        </authorList>
    </citation>
    <scope>NUCLEOTIDE SEQUENCE [LARGE SCALE GENOMIC DNA]</scope>
    <source>
        <strain evidence="2">WHYD16114868_AA</strain>
        <tissue evidence="2">Blood</tissue>
    </source>
</reference>
<dbReference type="PROSITE" id="PS50994">
    <property type="entry name" value="INTEGRASE"/>
    <property type="match status" value="1"/>
</dbReference>
<evidence type="ECO:0000313" key="3">
    <source>
        <dbReference type="Proteomes" id="UP000289886"/>
    </source>
</evidence>
<accession>A0A444U6Z2</accession>
<dbReference type="InterPro" id="IPR001584">
    <property type="entry name" value="Integrase_cat-core"/>
</dbReference>
<dbReference type="GO" id="GO:0015074">
    <property type="term" value="P:DNA integration"/>
    <property type="evidence" value="ECO:0007669"/>
    <property type="project" value="InterPro"/>
</dbReference>
<organism evidence="2 3">
    <name type="scientific">Acipenser ruthenus</name>
    <name type="common">Sterlet sturgeon</name>
    <dbReference type="NCBI Taxonomy" id="7906"/>
    <lineage>
        <taxon>Eukaryota</taxon>
        <taxon>Metazoa</taxon>
        <taxon>Chordata</taxon>
        <taxon>Craniata</taxon>
        <taxon>Vertebrata</taxon>
        <taxon>Euteleostomi</taxon>
        <taxon>Actinopterygii</taxon>
        <taxon>Chondrostei</taxon>
        <taxon>Acipenseriformes</taxon>
        <taxon>Acipenseridae</taxon>
        <taxon>Acipenser</taxon>
    </lineage>
</organism>
<sequence length="151" mass="17247">MQGVDLIGPFQPSKGGNHYCLTATDFFMKWTEAIPIKDKSAACTASALAALFYRHGAPEIVLTDQGGEFWNKINSDDIDSVAPLPPTEEKIQEYLEARAAKDEEVFQTVKMQVEKAQERQKKQYRSWIKRGMKCFRIEVGMKVLKKNEWKT</sequence>
<dbReference type="Gene3D" id="3.30.420.10">
    <property type="entry name" value="Ribonuclease H-like superfamily/Ribonuclease H"/>
    <property type="match status" value="1"/>
</dbReference>
<dbReference type="InterPro" id="IPR036397">
    <property type="entry name" value="RNaseH_sf"/>
</dbReference>
<name>A0A444U6Z2_ACIRT</name>
<dbReference type="Proteomes" id="UP000289886">
    <property type="component" value="Unassembled WGS sequence"/>
</dbReference>
<dbReference type="Pfam" id="PF00665">
    <property type="entry name" value="rve"/>
    <property type="match status" value="1"/>
</dbReference>
<comment type="caution">
    <text evidence="2">The sequence shown here is derived from an EMBL/GenBank/DDBJ whole genome shotgun (WGS) entry which is preliminary data.</text>
</comment>